<dbReference type="EC" id="3.5.1.110" evidence="3"/>
<keyword evidence="4" id="KW-1185">Reference proteome</keyword>
<evidence type="ECO:0000259" key="2">
    <source>
        <dbReference type="Pfam" id="PF00857"/>
    </source>
</evidence>
<evidence type="ECO:0000313" key="4">
    <source>
        <dbReference type="Proteomes" id="UP000431401"/>
    </source>
</evidence>
<feature type="domain" description="Isochorismatase-like" evidence="2">
    <location>
        <begin position="46"/>
        <end position="245"/>
    </location>
</feature>
<dbReference type="EMBL" id="WEGI01000002">
    <property type="protein sequence ID" value="MQY25511.1"/>
    <property type="molecule type" value="Genomic_DNA"/>
</dbReference>
<comment type="caution">
    <text evidence="3">The sequence shown here is derived from an EMBL/GenBank/DDBJ whole genome shotgun (WGS) entry which is preliminary data.</text>
</comment>
<name>A0A7K0DIV0_9NOCA</name>
<proteinExistence type="predicted"/>
<reference evidence="3 4" key="1">
    <citation type="submission" date="2019-10" db="EMBL/GenBank/DDBJ databases">
        <title>Nocardia macrotermitis sp. nov. and Nocardia aurantia sp. nov., isolated from the gut of fungus growing-termite Macrotermes natalensis.</title>
        <authorList>
            <person name="Benndorf R."/>
            <person name="Schwitalla J."/>
            <person name="Martin K."/>
            <person name="De Beer W."/>
            <person name="Kaster A.-K."/>
            <person name="Vollmers J."/>
            <person name="Poulsen M."/>
            <person name="Beemelmanns C."/>
        </authorList>
    </citation>
    <scope>NUCLEOTIDE SEQUENCE [LARGE SCALE GENOMIC DNA]</scope>
    <source>
        <strain evidence="3 4">RB56</strain>
    </source>
</reference>
<dbReference type="PANTHER" id="PTHR43540">
    <property type="entry name" value="PEROXYUREIDOACRYLATE/UREIDOACRYLATE AMIDOHYDROLASE-RELATED"/>
    <property type="match status" value="1"/>
</dbReference>
<gene>
    <name evidence="3" type="primary">rutB_1</name>
    <name evidence="3" type="ORF">NRB56_10680</name>
</gene>
<dbReference type="GO" id="GO:0016787">
    <property type="term" value="F:hydrolase activity"/>
    <property type="evidence" value="ECO:0007669"/>
    <property type="project" value="UniProtKB-KW"/>
</dbReference>
<evidence type="ECO:0000313" key="3">
    <source>
        <dbReference type="EMBL" id="MQY25511.1"/>
    </source>
</evidence>
<dbReference type="InterPro" id="IPR000868">
    <property type="entry name" value="Isochorismatase-like_dom"/>
</dbReference>
<dbReference type="InterPro" id="IPR036380">
    <property type="entry name" value="Isochorismatase-like_sf"/>
</dbReference>
<protein>
    <submittedName>
        <fullName evidence="3">Peroxyureidoacrylate/ureidoacrylate amidohydrolase RutB</fullName>
        <ecNumber evidence="3">3.5.1.110</ecNumber>
    </submittedName>
</protein>
<dbReference type="Pfam" id="PF00857">
    <property type="entry name" value="Isochorismatase"/>
    <property type="match status" value="1"/>
</dbReference>
<sequence>MSSTVHDRNRWTLTPDRADLRRPARPPRSIELSALPQDLSLDLERAALLIVDLQNDFCHPDGWLASIGVDISGTRAAVETVAAALPAVRAAQIPVIWVNWGNRPDRVNLPPNVLHVYDPAGDGNGIGSPASSLSTAVLEAGSWGAAVVDDLTIVPEDIRIDKYRMSGFVDTPLDSALRNLRVDTLLFAGVNADQCVLATLMDAANIGYDVVMLTDAVATTSPSYCLDATVYNVRQCFGFTATAADLVKTL</sequence>
<dbReference type="Proteomes" id="UP000431401">
    <property type="component" value="Unassembled WGS sequence"/>
</dbReference>
<accession>A0A7K0DIV0</accession>
<evidence type="ECO:0000256" key="1">
    <source>
        <dbReference type="ARBA" id="ARBA00022801"/>
    </source>
</evidence>
<dbReference type="SUPFAM" id="SSF52499">
    <property type="entry name" value="Isochorismatase-like hydrolases"/>
    <property type="match status" value="1"/>
</dbReference>
<organism evidence="3 4">
    <name type="scientific">Nocardia aurantia</name>
    <dbReference type="NCBI Taxonomy" id="2585199"/>
    <lineage>
        <taxon>Bacteria</taxon>
        <taxon>Bacillati</taxon>
        <taxon>Actinomycetota</taxon>
        <taxon>Actinomycetes</taxon>
        <taxon>Mycobacteriales</taxon>
        <taxon>Nocardiaceae</taxon>
        <taxon>Nocardia</taxon>
    </lineage>
</organism>
<dbReference type="OrthoDB" id="9814140at2"/>
<dbReference type="InterPro" id="IPR050272">
    <property type="entry name" value="Isochorismatase-like_hydrls"/>
</dbReference>
<dbReference type="PANTHER" id="PTHR43540:SF9">
    <property type="entry name" value="FAMILY HYDROLASE, PUTATIVE (AFU_ORTHOLOGUE AFUA_2G08700)-RELATED"/>
    <property type="match status" value="1"/>
</dbReference>
<dbReference type="Gene3D" id="3.40.50.850">
    <property type="entry name" value="Isochorismatase-like"/>
    <property type="match status" value="1"/>
</dbReference>
<dbReference type="AlphaFoldDB" id="A0A7K0DIV0"/>
<keyword evidence="1 3" id="KW-0378">Hydrolase</keyword>
<dbReference type="CDD" id="cd00431">
    <property type="entry name" value="cysteine_hydrolases"/>
    <property type="match status" value="1"/>
</dbReference>
<dbReference type="RefSeq" id="WP_153339339.1">
    <property type="nucleotide sequence ID" value="NZ_WEGI01000002.1"/>
</dbReference>